<comment type="caution">
    <text evidence="2">The sequence shown here is derived from an EMBL/GenBank/DDBJ whole genome shotgun (WGS) entry which is preliminary data.</text>
</comment>
<evidence type="ECO:0000313" key="3">
    <source>
        <dbReference type="Proteomes" id="UP000597989"/>
    </source>
</evidence>
<sequence>MAPPTLGAMNTPLQDRPTRKRLDRVRRYIAVQNWLWSRHLAALQPWEQDTEMCWVRNPITRRWELRGGLLPR</sequence>
<dbReference type="EMBL" id="BAAAHC010000009">
    <property type="protein sequence ID" value="GAA0522654.1"/>
    <property type="molecule type" value="Genomic_DNA"/>
</dbReference>
<proteinExistence type="predicted"/>
<reference evidence="4" key="3">
    <citation type="journal article" date="2019" name="Int. J. Syst. Evol. Microbiol.">
        <title>The Global Catalogue of Microorganisms (GCM) 10K type strain sequencing project: providing services to taxonomists for standard genome sequencing and annotation.</title>
        <authorList>
            <consortium name="The Broad Institute Genomics Platform"/>
            <consortium name="The Broad Institute Genome Sequencing Center for Infectious Disease"/>
            <person name="Wu L."/>
            <person name="Ma J."/>
        </authorList>
    </citation>
    <scope>NUCLEOTIDE SEQUENCE [LARGE SCALE GENOMIC DNA]</scope>
    <source>
        <strain evidence="4">JCM 10664</strain>
    </source>
</reference>
<evidence type="ECO:0000313" key="1">
    <source>
        <dbReference type="EMBL" id="GAA0522654.1"/>
    </source>
</evidence>
<reference evidence="1" key="5">
    <citation type="submission" date="2023-12" db="EMBL/GenBank/DDBJ databases">
        <authorList>
            <person name="Sun Q."/>
            <person name="Inoue M."/>
        </authorList>
    </citation>
    <scope>NUCLEOTIDE SEQUENCE</scope>
    <source>
        <strain evidence="1">JCM 10664</strain>
    </source>
</reference>
<dbReference type="Proteomes" id="UP001500220">
    <property type="component" value="Unassembled WGS sequence"/>
</dbReference>
<keyword evidence="4" id="KW-1185">Reference proteome</keyword>
<name>A0A917K1S6_9PSEU</name>
<dbReference type="AlphaFoldDB" id="A0A917K1S6"/>
<organism evidence="2 3">
    <name type="scientific">Saccharopolyspora thermophila</name>
    <dbReference type="NCBI Taxonomy" id="89367"/>
    <lineage>
        <taxon>Bacteria</taxon>
        <taxon>Bacillati</taxon>
        <taxon>Actinomycetota</taxon>
        <taxon>Actinomycetes</taxon>
        <taxon>Pseudonocardiales</taxon>
        <taxon>Pseudonocardiaceae</taxon>
        <taxon>Saccharopolyspora</taxon>
    </lineage>
</organism>
<reference evidence="2" key="4">
    <citation type="submission" date="2020-09" db="EMBL/GenBank/DDBJ databases">
        <authorList>
            <person name="Sun Q."/>
            <person name="Zhou Y."/>
        </authorList>
    </citation>
    <scope>NUCLEOTIDE SEQUENCE</scope>
    <source>
        <strain evidence="2">CGMCC 4.7206</strain>
    </source>
</reference>
<gene>
    <name evidence="1" type="ORF">GCM10009545_25990</name>
    <name evidence="2" type="ORF">GCM10011581_33940</name>
</gene>
<reference evidence="1" key="1">
    <citation type="journal article" date="2014" name="Int. J. Syst. Evol. Microbiol.">
        <title>Complete genome of a new Firmicutes species belonging to the dominant human colonic microbiota ('Ruminococcus bicirculans') reveals two chromosomes and a selective capacity to utilize plant glucans.</title>
        <authorList>
            <consortium name="NISC Comparative Sequencing Program"/>
            <person name="Wegmann U."/>
            <person name="Louis P."/>
            <person name="Goesmann A."/>
            <person name="Henrissat B."/>
            <person name="Duncan S.H."/>
            <person name="Flint H.J."/>
        </authorList>
    </citation>
    <scope>NUCLEOTIDE SEQUENCE</scope>
    <source>
        <strain evidence="1">JCM 10664</strain>
    </source>
</reference>
<protein>
    <submittedName>
        <fullName evidence="2">Uncharacterized protein</fullName>
    </submittedName>
</protein>
<evidence type="ECO:0000313" key="2">
    <source>
        <dbReference type="EMBL" id="GGI94002.1"/>
    </source>
</evidence>
<reference evidence="2 3" key="2">
    <citation type="journal article" date="2014" name="Int. J. Syst. Evol. Microbiol.">
        <title>Complete genome sequence of Corynebacterium casei LMG S-19264T (=DSM 44701T), isolated from a smear-ripened cheese.</title>
        <authorList>
            <consortium name="US DOE Joint Genome Institute (JGI-PGF)"/>
            <person name="Walter F."/>
            <person name="Albersmeier A."/>
            <person name="Kalinowski J."/>
            <person name="Ruckert C."/>
        </authorList>
    </citation>
    <scope>NUCLEOTIDE SEQUENCE [LARGE SCALE GENOMIC DNA]</scope>
    <source>
        <strain evidence="2 3">CGMCC 4.7206</strain>
    </source>
</reference>
<dbReference type="Proteomes" id="UP000597989">
    <property type="component" value="Unassembled WGS sequence"/>
</dbReference>
<evidence type="ECO:0000313" key="4">
    <source>
        <dbReference type="Proteomes" id="UP001500220"/>
    </source>
</evidence>
<accession>A0A917K1S6</accession>
<dbReference type="EMBL" id="BMMT01000012">
    <property type="protein sequence ID" value="GGI94002.1"/>
    <property type="molecule type" value="Genomic_DNA"/>
</dbReference>